<feature type="compositionally biased region" description="Basic and acidic residues" evidence="1">
    <location>
        <begin position="1"/>
        <end position="14"/>
    </location>
</feature>
<gene>
    <name evidence="3" type="ORF">QYE76_052205</name>
</gene>
<organism evidence="3 4">
    <name type="scientific">Lolium multiflorum</name>
    <name type="common">Italian ryegrass</name>
    <name type="synonym">Lolium perenne subsp. multiflorum</name>
    <dbReference type="NCBI Taxonomy" id="4521"/>
    <lineage>
        <taxon>Eukaryota</taxon>
        <taxon>Viridiplantae</taxon>
        <taxon>Streptophyta</taxon>
        <taxon>Embryophyta</taxon>
        <taxon>Tracheophyta</taxon>
        <taxon>Spermatophyta</taxon>
        <taxon>Magnoliopsida</taxon>
        <taxon>Liliopsida</taxon>
        <taxon>Poales</taxon>
        <taxon>Poaceae</taxon>
        <taxon>BOP clade</taxon>
        <taxon>Pooideae</taxon>
        <taxon>Poodae</taxon>
        <taxon>Poeae</taxon>
        <taxon>Poeae Chloroplast Group 2 (Poeae type)</taxon>
        <taxon>Loliodinae</taxon>
        <taxon>Loliinae</taxon>
        <taxon>Lolium</taxon>
    </lineage>
</organism>
<dbReference type="EMBL" id="JAUUTY010000003">
    <property type="protein sequence ID" value="KAK1664046.1"/>
    <property type="molecule type" value="Genomic_DNA"/>
</dbReference>
<accession>A0AAD8WJA4</accession>
<dbReference type="Proteomes" id="UP001231189">
    <property type="component" value="Unassembled WGS sequence"/>
</dbReference>
<dbReference type="PANTHER" id="PTHR33065">
    <property type="entry name" value="OS07G0486400 PROTEIN"/>
    <property type="match status" value="1"/>
</dbReference>
<reference evidence="3" key="1">
    <citation type="submission" date="2023-07" db="EMBL/GenBank/DDBJ databases">
        <title>A chromosome-level genome assembly of Lolium multiflorum.</title>
        <authorList>
            <person name="Chen Y."/>
            <person name="Copetti D."/>
            <person name="Kolliker R."/>
            <person name="Studer B."/>
        </authorList>
    </citation>
    <scope>NUCLEOTIDE SEQUENCE</scope>
    <source>
        <strain evidence="3">02402/16</strain>
        <tissue evidence="3">Leaf</tissue>
    </source>
</reference>
<dbReference type="InterPro" id="IPR046533">
    <property type="entry name" value="DUF6598"/>
</dbReference>
<feature type="domain" description="DUF6598" evidence="2">
    <location>
        <begin position="115"/>
        <end position="354"/>
    </location>
</feature>
<evidence type="ECO:0000256" key="1">
    <source>
        <dbReference type="SAM" id="MobiDB-lite"/>
    </source>
</evidence>
<keyword evidence="4" id="KW-1185">Reference proteome</keyword>
<feature type="region of interest" description="Disordered" evidence="1">
    <location>
        <begin position="1"/>
        <end position="51"/>
    </location>
</feature>
<sequence>MVRETKVGRGDESAKRRRKEGGSSGRIDEESATTEQILEVEEENISEDEEGNWVDIDREVSMGKVLTEDEEMDKYRRGLEYILGGEFGSFEQETTVSSMLTTHKAIQHASTASALQLYSIKVEETKLVWPLHVYGMVAARDPVDRNRNILFNRKRDNCQILTEDDPYLLLTGPSRAIVFLDPVDFEIDLKVKGGVEDKERLIHQVYTYNGTTGPDGTRCSNENCAIHLHFKELDETVQATIIGAQIIRGSWPSGYAGQIACSDAPSSHEEVLLLDFPDGINPPVVDRDGNLDLSRRVVSVDVHKDMVVCVKAYPVCGDLKQTIVSGDVMFTPQQCGITEGICDLGGNCQVEFKIAWSLLVVANWLLPS</sequence>
<feature type="compositionally biased region" description="Acidic residues" evidence="1">
    <location>
        <begin position="38"/>
        <end position="51"/>
    </location>
</feature>
<evidence type="ECO:0000259" key="2">
    <source>
        <dbReference type="Pfam" id="PF20241"/>
    </source>
</evidence>
<evidence type="ECO:0000313" key="3">
    <source>
        <dbReference type="EMBL" id="KAK1664046.1"/>
    </source>
</evidence>
<proteinExistence type="predicted"/>
<dbReference type="AlphaFoldDB" id="A0AAD8WJA4"/>
<name>A0AAD8WJA4_LOLMU</name>
<comment type="caution">
    <text evidence="3">The sequence shown here is derived from an EMBL/GenBank/DDBJ whole genome shotgun (WGS) entry which is preliminary data.</text>
</comment>
<dbReference type="PANTHER" id="PTHR33065:SF88">
    <property type="entry name" value="OS11G0104220 PROTEIN"/>
    <property type="match status" value="1"/>
</dbReference>
<dbReference type="Pfam" id="PF20241">
    <property type="entry name" value="DUF6598"/>
    <property type="match status" value="1"/>
</dbReference>
<evidence type="ECO:0000313" key="4">
    <source>
        <dbReference type="Proteomes" id="UP001231189"/>
    </source>
</evidence>
<protein>
    <recommendedName>
        <fullName evidence="2">DUF6598 domain-containing protein</fullName>
    </recommendedName>
</protein>